<evidence type="ECO:0000256" key="4">
    <source>
        <dbReference type="ARBA" id="ARBA00023163"/>
    </source>
</evidence>
<dbReference type="InterPro" id="IPR036638">
    <property type="entry name" value="HLH_DNA-bd_sf"/>
</dbReference>
<accession>A0A1C7NDH8</accession>
<dbReference type="GO" id="GO:0046983">
    <property type="term" value="F:protein dimerization activity"/>
    <property type="evidence" value="ECO:0007669"/>
    <property type="project" value="InterPro"/>
</dbReference>
<evidence type="ECO:0000256" key="2">
    <source>
        <dbReference type="ARBA" id="ARBA00023015"/>
    </source>
</evidence>
<dbReference type="InterPro" id="IPR011598">
    <property type="entry name" value="bHLH_dom"/>
</dbReference>
<organism evidence="8 9">
    <name type="scientific">Choanephora cucurbitarum</name>
    <dbReference type="NCBI Taxonomy" id="101091"/>
    <lineage>
        <taxon>Eukaryota</taxon>
        <taxon>Fungi</taxon>
        <taxon>Fungi incertae sedis</taxon>
        <taxon>Mucoromycota</taxon>
        <taxon>Mucoromycotina</taxon>
        <taxon>Mucoromycetes</taxon>
        <taxon>Mucorales</taxon>
        <taxon>Mucorineae</taxon>
        <taxon>Choanephoraceae</taxon>
        <taxon>Choanephoroideae</taxon>
        <taxon>Choanephora</taxon>
    </lineage>
</organism>
<keyword evidence="2" id="KW-0805">Transcription regulation</keyword>
<feature type="domain" description="BHLH" evidence="7">
    <location>
        <begin position="181"/>
        <end position="232"/>
    </location>
</feature>
<dbReference type="STRING" id="101091.A0A1C7NDH8"/>
<feature type="compositionally biased region" description="Polar residues" evidence="6">
    <location>
        <begin position="248"/>
        <end position="257"/>
    </location>
</feature>
<dbReference type="GO" id="GO:0000981">
    <property type="term" value="F:DNA-binding transcription factor activity, RNA polymerase II-specific"/>
    <property type="evidence" value="ECO:0007669"/>
    <property type="project" value="TreeGrafter"/>
</dbReference>
<feature type="region of interest" description="Disordered" evidence="6">
    <location>
        <begin position="242"/>
        <end position="298"/>
    </location>
</feature>
<dbReference type="GO" id="GO:0000978">
    <property type="term" value="F:RNA polymerase II cis-regulatory region sequence-specific DNA binding"/>
    <property type="evidence" value="ECO:0007669"/>
    <property type="project" value="TreeGrafter"/>
</dbReference>
<dbReference type="SMART" id="SM00353">
    <property type="entry name" value="HLH"/>
    <property type="match status" value="1"/>
</dbReference>
<keyword evidence="5" id="KW-0539">Nucleus</keyword>
<dbReference type="EMBL" id="LUGH01000244">
    <property type="protein sequence ID" value="OBZ87131.1"/>
    <property type="molecule type" value="Genomic_DNA"/>
</dbReference>
<sequence>MSTKDRQIQEPVPFEDFKFSLDFPQDPFLQQSPTLDFAAPSTHAILDEHDQKAFSSFLDAFFMDSDTIPQPSFEHGHLFYHEDNPAALVTHTLPSSSYYEEQRRHSILQSLDEQKKKLQLNHEPQTIYLRSSDTLKSPYTFYSDSKKRRYSFDEDIKRPQSIAPLPVKKQRTTKELLTEEEKKANHIASEQKRRSTIRHGFKELTELIPTLKNVNHSKSVVLFKAAEFIQNLEKRNKHLRHKLESLKLRTQSCSQSPPRMDQRRASSSSSTDSSSGNSHDSSTSASTATTTTLNTQYDLSDPLRDLPIETKKALMMHKTQQEELMLYQEQLQQSSLFRANKLPPILGQYGHKSINDHTLLRDFQDKTIPATMNIL</sequence>
<dbReference type="PROSITE" id="PS50888">
    <property type="entry name" value="BHLH"/>
    <property type="match status" value="1"/>
</dbReference>
<dbReference type="PANTHER" id="PTHR15741:SF27">
    <property type="entry name" value="TRANSCRIPTION FACTOR AP-4"/>
    <property type="match status" value="1"/>
</dbReference>
<dbReference type="Pfam" id="PF00010">
    <property type="entry name" value="HLH"/>
    <property type="match status" value="1"/>
</dbReference>
<dbReference type="Proteomes" id="UP000093000">
    <property type="component" value="Unassembled WGS sequence"/>
</dbReference>
<keyword evidence="4" id="KW-0804">Transcription</keyword>
<evidence type="ECO:0000259" key="7">
    <source>
        <dbReference type="PROSITE" id="PS50888"/>
    </source>
</evidence>
<dbReference type="InParanoid" id="A0A1C7NDH8"/>
<keyword evidence="3" id="KW-0238">DNA-binding</keyword>
<dbReference type="GO" id="GO:0005634">
    <property type="term" value="C:nucleus"/>
    <property type="evidence" value="ECO:0007669"/>
    <property type="project" value="UniProtKB-SubCell"/>
</dbReference>
<evidence type="ECO:0000256" key="3">
    <source>
        <dbReference type="ARBA" id="ARBA00023125"/>
    </source>
</evidence>
<reference evidence="8 9" key="1">
    <citation type="submission" date="2016-03" db="EMBL/GenBank/DDBJ databases">
        <title>Choanephora cucurbitarum.</title>
        <authorList>
            <person name="Min B."/>
            <person name="Park H."/>
            <person name="Park J.-H."/>
            <person name="Shin H.-D."/>
            <person name="Choi I.-G."/>
        </authorList>
    </citation>
    <scope>NUCLEOTIDE SEQUENCE [LARGE SCALE GENOMIC DNA]</scope>
    <source>
        <strain evidence="8 9">KUS-F28377</strain>
    </source>
</reference>
<keyword evidence="9" id="KW-1185">Reference proteome</keyword>
<evidence type="ECO:0000313" key="8">
    <source>
        <dbReference type="EMBL" id="OBZ87131.1"/>
    </source>
</evidence>
<dbReference type="AlphaFoldDB" id="A0A1C7NDH8"/>
<evidence type="ECO:0000256" key="1">
    <source>
        <dbReference type="ARBA" id="ARBA00004123"/>
    </source>
</evidence>
<dbReference type="Gene3D" id="4.10.280.10">
    <property type="entry name" value="Helix-loop-helix DNA-binding domain"/>
    <property type="match status" value="1"/>
</dbReference>
<comment type="caution">
    <text evidence="8">The sequence shown here is derived from an EMBL/GenBank/DDBJ whole genome shotgun (WGS) entry which is preliminary data.</text>
</comment>
<protein>
    <recommendedName>
        <fullName evidence="7">BHLH domain-containing protein</fullName>
    </recommendedName>
</protein>
<evidence type="ECO:0000256" key="6">
    <source>
        <dbReference type="SAM" id="MobiDB-lite"/>
    </source>
</evidence>
<name>A0A1C7NDH8_9FUNG</name>
<proteinExistence type="predicted"/>
<evidence type="ECO:0000256" key="5">
    <source>
        <dbReference type="ARBA" id="ARBA00023242"/>
    </source>
</evidence>
<dbReference type="InterPro" id="IPR052207">
    <property type="entry name" value="Max-like/E-box_TFs"/>
</dbReference>
<comment type="subcellular location">
    <subcellularLocation>
        <location evidence="1">Nucleus</location>
    </subcellularLocation>
</comment>
<dbReference type="SUPFAM" id="SSF47459">
    <property type="entry name" value="HLH, helix-loop-helix DNA-binding domain"/>
    <property type="match status" value="1"/>
</dbReference>
<gene>
    <name evidence="8" type="ORF">A0J61_04824</name>
</gene>
<evidence type="ECO:0000313" key="9">
    <source>
        <dbReference type="Proteomes" id="UP000093000"/>
    </source>
</evidence>
<feature type="compositionally biased region" description="Low complexity" evidence="6">
    <location>
        <begin position="266"/>
        <end position="295"/>
    </location>
</feature>
<dbReference type="OrthoDB" id="5778525at2759"/>
<dbReference type="PANTHER" id="PTHR15741">
    <property type="entry name" value="BASIC HELIX-LOOP-HELIX ZIP TRANSCRIPTION FACTOR"/>
    <property type="match status" value="1"/>
</dbReference>